<keyword evidence="1" id="KW-0472">Membrane</keyword>
<proteinExistence type="predicted"/>
<keyword evidence="1" id="KW-1133">Transmembrane helix</keyword>
<name>L9XDP5_9EURY</name>
<gene>
    <name evidence="2" type="ORF">C493_06282</name>
</gene>
<dbReference type="eggNOG" id="arCOG11492">
    <property type="taxonomic scope" value="Archaea"/>
</dbReference>
<reference evidence="2 3" key="1">
    <citation type="journal article" date="2014" name="PLoS Genet.">
        <title>Phylogenetically driven sequencing of extremely halophilic archaea reveals strategies for static and dynamic osmo-response.</title>
        <authorList>
            <person name="Becker E.A."/>
            <person name="Seitzer P.M."/>
            <person name="Tritt A."/>
            <person name="Larsen D."/>
            <person name="Krusor M."/>
            <person name="Yao A.I."/>
            <person name="Wu D."/>
            <person name="Madern D."/>
            <person name="Eisen J.A."/>
            <person name="Darling A.E."/>
            <person name="Facciotti M.T."/>
        </authorList>
    </citation>
    <scope>NUCLEOTIDE SEQUENCE [LARGE SCALE GENOMIC DNA]</scope>
    <source>
        <strain evidence="2 3">JCM 12255</strain>
    </source>
</reference>
<feature type="transmembrane region" description="Helical" evidence="1">
    <location>
        <begin position="6"/>
        <end position="24"/>
    </location>
</feature>
<dbReference type="EMBL" id="AOHZ01000033">
    <property type="protein sequence ID" value="ELY58753.1"/>
    <property type="molecule type" value="Genomic_DNA"/>
</dbReference>
<keyword evidence="3" id="KW-1185">Reference proteome</keyword>
<protein>
    <submittedName>
        <fullName evidence="2">Uncharacterized protein</fullName>
    </submittedName>
</protein>
<feature type="transmembrane region" description="Helical" evidence="1">
    <location>
        <begin position="63"/>
        <end position="84"/>
    </location>
</feature>
<dbReference type="OrthoDB" id="169164at2157"/>
<evidence type="ECO:0000313" key="2">
    <source>
        <dbReference type="EMBL" id="ELY58753.1"/>
    </source>
</evidence>
<evidence type="ECO:0000313" key="3">
    <source>
        <dbReference type="Proteomes" id="UP000011602"/>
    </source>
</evidence>
<dbReference type="AlphaFoldDB" id="L9XDP5"/>
<feature type="transmembrane region" description="Helical" evidence="1">
    <location>
        <begin position="31"/>
        <end position="51"/>
    </location>
</feature>
<comment type="caution">
    <text evidence="2">The sequence shown here is derived from an EMBL/GenBank/DDBJ whole genome shotgun (WGS) entry which is preliminary data.</text>
</comment>
<sequence length="95" mass="9973">MTPVAFLVGFCAAMAAIAIGRLVIDENRTRIDVGAALTIIGLTFVSASWATLDASMLSTIGRLSLALVGLGICAVGVIVLARFWNDPSRRPSPRD</sequence>
<dbReference type="Proteomes" id="UP000011602">
    <property type="component" value="Unassembled WGS sequence"/>
</dbReference>
<keyword evidence="1" id="KW-0812">Transmembrane</keyword>
<accession>L9XDP5</accession>
<dbReference type="RefSeq" id="WP_007258559.1">
    <property type="nucleotide sequence ID" value="NZ_AOHZ01000033.1"/>
</dbReference>
<dbReference type="STRING" id="1227499.C493_06282"/>
<organism evidence="2 3">
    <name type="scientific">Natronolimnohabitans innermongolicus JCM 12255</name>
    <dbReference type="NCBI Taxonomy" id="1227499"/>
    <lineage>
        <taxon>Archaea</taxon>
        <taxon>Methanobacteriati</taxon>
        <taxon>Methanobacteriota</taxon>
        <taxon>Stenosarchaea group</taxon>
        <taxon>Halobacteria</taxon>
        <taxon>Halobacteriales</taxon>
        <taxon>Natrialbaceae</taxon>
        <taxon>Natronolimnohabitans</taxon>
    </lineage>
</organism>
<evidence type="ECO:0000256" key="1">
    <source>
        <dbReference type="SAM" id="Phobius"/>
    </source>
</evidence>